<evidence type="ECO:0000313" key="1">
    <source>
        <dbReference type="EMBL" id="BCK54061.1"/>
    </source>
</evidence>
<sequence length="401" mass="40547">MVGGVVILVGVAWYDRVRTTVAVLASVSIGAGAAVCAAPAATAGPPGGPGQLVSVTELAPEATLPGSAAAHRVVHWSTGVGDHPALSSAAVYFPAGDPPAGGWPIVAWAHGTVGVADRCAYSVAGPSLRDRDWSYLGAWQRAGYAIVASDYVGLGTPGPHPKDSGAIAAASVVDAVTASGRAFPGVLSNRWVVVGQSQGGAAALWTARAATRRGAELDYRGAVATGVPGLLENALLALGPHLPPVPLPAETTAVALFSLSGLRSSFPHLDIDSYLTDAGRHWLDRAEQLCESELAAEVASPPVVLGDLLAKPLAALPNAPALLSGHMGIPVSGYDRPVFIGQGLFDTLSPAPGTLAVAAVMRADGQPVTLRTYPSDHSATLGASLPDSLAFVRELLPPGRG</sequence>
<dbReference type="Proteomes" id="UP000516173">
    <property type="component" value="Chromosome"/>
</dbReference>
<organism evidence="1 2">
    <name type="scientific">Nocardia wallacei</name>
    <dbReference type="NCBI Taxonomy" id="480035"/>
    <lineage>
        <taxon>Bacteria</taxon>
        <taxon>Bacillati</taxon>
        <taxon>Actinomycetota</taxon>
        <taxon>Actinomycetes</taxon>
        <taxon>Mycobacteriales</taxon>
        <taxon>Nocardiaceae</taxon>
        <taxon>Nocardia</taxon>
    </lineage>
</organism>
<dbReference type="Gene3D" id="3.40.50.1820">
    <property type="entry name" value="alpha/beta hydrolase"/>
    <property type="match status" value="1"/>
</dbReference>
<dbReference type="InterPro" id="IPR029058">
    <property type="entry name" value="AB_hydrolase_fold"/>
</dbReference>
<dbReference type="EMBL" id="AP023396">
    <property type="protein sequence ID" value="BCK54061.1"/>
    <property type="molecule type" value="Genomic_DNA"/>
</dbReference>
<dbReference type="Pfam" id="PF03583">
    <property type="entry name" value="LIP"/>
    <property type="match status" value="1"/>
</dbReference>
<protein>
    <submittedName>
        <fullName evidence="1">Lipase</fullName>
    </submittedName>
</protein>
<dbReference type="SUPFAM" id="SSF53474">
    <property type="entry name" value="alpha/beta-Hydrolases"/>
    <property type="match status" value="1"/>
</dbReference>
<keyword evidence="2" id="KW-1185">Reference proteome</keyword>
<dbReference type="GO" id="GO:0004806">
    <property type="term" value="F:triacylglycerol lipase activity"/>
    <property type="evidence" value="ECO:0007669"/>
    <property type="project" value="InterPro"/>
</dbReference>
<dbReference type="AlphaFoldDB" id="A0A7G1KGJ1"/>
<dbReference type="InterPro" id="IPR005152">
    <property type="entry name" value="Lipase_secreted"/>
</dbReference>
<dbReference type="PANTHER" id="PTHR34853">
    <property type="match status" value="1"/>
</dbReference>
<evidence type="ECO:0000313" key="2">
    <source>
        <dbReference type="Proteomes" id="UP000516173"/>
    </source>
</evidence>
<dbReference type="PANTHER" id="PTHR34853:SF1">
    <property type="entry name" value="LIPASE 5"/>
    <property type="match status" value="1"/>
</dbReference>
<gene>
    <name evidence="1" type="ORF">NWFMUON74_18330</name>
</gene>
<dbReference type="PIRSF" id="PIRSF029171">
    <property type="entry name" value="Esterase_LipA"/>
    <property type="match status" value="1"/>
</dbReference>
<reference evidence="1 2" key="1">
    <citation type="submission" date="2020-08" db="EMBL/GenBank/DDBJ databases">
        <title>Genome Sequencing of Nocardia wallacei strain FMUON74 and assembly.</title>
        <authorList>
            <person name="Toyokawa M."/>
            <person name="Uesaka K."/>
        </authorList>
    </citation>
    <scope>NUCLEOTIDE SEQUENCE [LARGE SCALE GENOMIC DNA]</scope>
    <source>
        <strain evidence="1 2">FMUON74</strain>
    </source>
</reference>
<accession>A0A7G1KGJ1</accession>
<proteinExistence type="predicted"/>
<dbReference type="KEGG" id="nwl:NWFMUON74_18330"/>
<dbReference type="GO" id="GO:0016042">
    <property type="term" value="P:lipid catabolic process"/>
    <property type="evidence" value="ECO:0007669"/>
    <property type="project" value="InterPro"/>
</dbReference>
<name>A0A7G1KGJ1_9NOCA</name>